<reference evidence="1" key="1">
    <citation type="submission" date="2021-01" db="EMBL/GenBank/DDBJ databases">
        <title>Whole genome shotgun sequence of Planotetraspora thailandica NBRC 104271.</title>
        <authorList>
            <person name="Komaki H."/>
            <person name="Tamura T."/>
        </authorList>
    </citation>
    <scope>NUCLEOTIDE SEQUENCE</scope>
    <source>
        <strain evidence="1">NBRC 104271</strain>
    </source>
</reference>
<evidence type="ECO:0000313" key="2">
    <source>
        <dbReference type="Proteomes" id="UP000605992"/>
    </source>
</evidence>
<comment type="caution">
    <text evidence="1">The sequence shown here is derived from an EMBL/GenBank/DDBJ whole genome shotgun (WGS) entry which is preliminary data.</text>
</comment>
<gene>
    <name evidence="1" type="ORF">Pth03_73980</name>
</gene>
<accession>A0A8J4DE44</accession>
<keyword evidence="2" id="KW-1185">Reference proteome</keyword>
<dbReference type="EMBL" id="BOOR01000076">
    <property type="protein sequence ID" value="GII59009.1"/>
    <property type="molecule type" value="Genomic_DNA"/>
</dbReference>
<dbReference type="AlphaFoldDB" id="A0A8J4DE44"/>
<name>A0A8J4DE44_9ACTN</name>
<dbReference type="Proteomes" id="UP000605992">
    <property type="component" value="Unassembled WGS sequence"/>
</dbReference>
<protein>
    <submittedName>
        <fullName evidence="1">Uncharacterized protein</fullName>
    </submittedName>
</protein>
<proteinExistence type="predicted"/>
<sequence>MIHINGIEELQRTCRILSVPICPAPENHAAVQNGALFPLAKEGMLEISREIKKATSDDRKWPLSWCAAGGTRNPNLLIRSKVRPVHKRLPPSRTPAQRGCPVSHIPQTSTVVLGCS</sequence>
<organism evidence="1 2">
    <name type="scientific">Planotetraspora thailandica</name>
    <dbReference type="NCBI Taxonomy" id="487172"/>
    <lineage>
        <taxon>Bacteria</taxon>
        <taxon>Bacillati</taxon>
        <taxon>Actinomycetota</taxon>
        <taxon>Actinomycetes</taxon>
        <taxon>Streptosporangiales</taxon>
        <taxon>Streptosporangiaceae</taxon>
        <taxon>Planotetraspora</taxon>
    </lineage>
</organism>
<evidence type="ECO:0000313" key="1">
    <source>
        <dbReference type="EMBL" id="GII59009.1"/>
    </source>
</evidence>